<dbReference type="AlphaFoldDB" id="A0A0F9PXB6"/>
<dbReference type="Gene3D" id="3.40.50.261">
    <property type="entry name" value="Succinyl-CoA synthetase domains"/>
    <property type="match status" value="2"/>
</dbReference>
<dbReference type="InterPro" id="IPR032875">
    <property type="entry name" value="Succ_CoA_lig_flav_dom"/>
</dbReference>
<comment type="caution">
    <text evidence="5">The sequence shown here is derived from an EMBL/GenBank/DDBJ whole genome shotgun (WGS) entry which is preliminary data.</text>
</comment>
<protein>
    <recommendedName>
        <fullName evidence="4">CoA-binding domain-containing protein</fullName>
    </recommendedName>
</protein>
<dbReference type="GO" id="GO:0043758">
    <property type="term" value="F:acetate-CoA ligase (ADP-forming) activity"/>
    <property type="evidence" value="ECO:0007669"/>
    <property type="project" value="InterPro"/>
</dbReference>
<keyword evidence="2" id="KW-0547">Nucleotide-binding</keyword>
<gene>
    <name evidence="5" type="ORF">LCGC14_1084660</name>
</gene>
<dbReference type="Pfam" id="PF13380">
    <property type="entry name" value="CoA_binding_2"/>
    <property type="match status" value="1"/>
</dbReference>
<dbReference type="SUPFAM" id="SSF51735">
    <property type="entry name" value="NAD(P)-binding Rossmann-fold domains"/>
    <property type="match status" value="1"/>
</dbReference>
<dbReference type="InterPro" id="IPR016102">
    <property type="entry name" value="Succinyl-CoA_synth-like"/>
</dbReference>
<evidence type="ECO:0000256" key="1">
    <source>
        <dbReference type="ARBA" id="ARBA00022598"/>
    </source>
</evidence>
<dbReference type="PANTHER" id="PTHR43334:SF2">
    <property type="entry name" value="ACETATE--COA LIGASE [ADP-FORMING]"/>
    <property type="match status" value="1"/>
</dbReference>
<dbReference type="Gene3D" id="3.40.50.720">
    <property type="entry name" value="NAD(P)-binding Rossmann-like Domain"/>
    <property type="match status" value="1"/>
</dbReference>
<organism evidence="5">
    <name type="scientific">marine sediment metagenome</name>
    <dbReference type="NCBI Taxonomy" id="412755"/>
    <lineage>
        <taxon>unclassified sequences</taxon>
        <taxon>metagenomes</taxon>
        <taxon>ecological metagenomes</taxon>
    </lineage>
</organism>
<keyword evidence="1" id="KW-0436">Ligase</keyword>
<dbReference type="InterPro" id="IPR043938">
    <property type="entry name" value="Ligase_CoA_dom"/>
</dbReference>
<dbReference type="PANTHER" id="PTHR43334">
    <property type="entry name" value="ACETATE--COA LIGASE [ADP-FORMING]"/>
    <property type="match status" value="1"/>
</dbReference>
<proteinExistence type="predicted"/>
<evidence type="ECO:0000313" key="5">
    <source>
        <dbReference type="EMBL" id="KKN05701.1"/>
    </source>
</evidence>
<name>A0A0F9PXB6_9ZZZZ</name>
<evidence type="ECO:0000256" key="2">
    <source>
        <dbReference type="ARBA" id="ARBA00022741"/>
    </source>
</evidence>
<dbReference type="Pfam" id="PF13607">
    <property type="entry name" value="Succ_CoA_lig"/>
    <property type="match status" value="1"/>
</dbReference>
<dbReference type="SUPFAM" id="SSF52210">
    <property type="entry name" value="Succinyl-CoA synthetase domains"/>
    <property type="match status" value="2"/>
</dbReference>
<reference evidence="5" key="1">
    <citation type="journal article" date="2015" name="Nature">
        <title>Complex archaea that bridge the gap between prokaryotes and eukaryotes.</title>
        <authorList>
            <person name="Spang A."/>
            <person name="Saw J.H."/>
            <person name="Jorgensen S.L."/>
            <person name="Zaremba-Niedzwiedzka K."/>
            <person name="Martijn J."/>
            <person name="Lind A.E."/>
            <person name="van Eijk R."/>
            <person name="Schleper C."/>
            <person name="Guy L."/>
            <person name="Ettema T.J."/>
        </authorList>
    </citation>
    <scope>NUCLEOTIDE SEQUENCE</scope>
</reference>
<dbReference type="InterPro" id="IPR003781">
    <property type="entry name" value="CoA-bd"/>
</dbReference>
<feature type="domain" description="CoA-binding" evidence="4">
    <location>
        <begin position="5"/>
        <end position="101"/>
    </location>
</feature>
<keyword evidence="3" id="KW-0067">ATP-binding</keyword>
<dbReference type="Pfam" id="PF19045">
    <property type="entry name" value="Ligase_CoA_2"/>
    <property type="match status" value="1"/>
</dbReference>
<evidence type="ECO:0000256" key="3">
    <source>
        <dbReference type="ARBA" id="ARBA00022840"/>
    </source>
</evidence>
<dbReference type="GO" id="GO:0005524">
    <property type="term" value="F:ATP binding"/>
    <property type="evidence" value="ECO:0007669"/>
    <property type="project" value="UniProtKB-KW"/>
</dbReference>
<accession>A0A0F9PXB6</accession>
<sequence>MVSFFFYPKTIAVIGATDNPKKFGNAVTINILQNKNLISEIFLVSRKRKEISGLKCYSSVLDIPKDVDVAIILVPAKVIDEVVDQCISKKVKGIIIITAGFGELNEEGKIKEREISSKCKNAGIRVMGPNCVGVQNSDIGLNASFIQTAPQGEIGMISQSGSFGCASFYAMEREFIGCSKFANIGNNIDVSFNEILEFLLIDKPTNIISLYMETVENGRGLLKTLKKVVNSKPIVVLKGGRTNYGMKAASSHTGSIASNYTLLKNFLKQSGVLLCENVSDFVVALKTLSYLPIPKGEQIGVLTNSGGCSVLFSDKAEEFHLKLAEFSQEFKEKVSHHLIQGLVKLVNPLDMIGAADENTYYNVTKLMLEDSKIDIVVACVVIPPFLEMKSEEHYRGIIRAWNKTGRKKPLIPLLLFSEEFKSVRELSMREKSTLFFTPHEASFAIKVLIDRMNFLNRIMDIKI</sequence>
<dbReference type="InterPro" id="IPR051538">
    <property type="entry name" value="Acyl-CoA_Synth/Transferase"/>
</dbReference>
<evidence type="ECO:0000259" key="4">
    <source>
        <dbReference type="SMART" id="SM00881"/>
    </source>
</evidence>
<dbReference type="EMBL" id="LAZR01004772">
    <property type="protein sequence ID" value="KKN05701.1"/>
    <property type="molecule type" value="Genomic_DNA"/>
</dbReference>
<dbReference type="InterPro" id="IPR036291">
    <property type="entry name" value="NAD(P)-bd_dom_sf"/>
</dbReference>
<dbReference type="SMART" id="SM00881">
    <property type="entry name" value="CoA_binding"/>
    <property type="match status" value="1"/>
</dbReference>